<dbReference type="NCBIfam" id="TIGR00408">
    <property type="entry name" value="proS_fam_I"/>
    <property type="match status" value="1"/>
</dbReference>
<dbReference type="OrthoDB" id="9809052at2"/>
<dbReference type="EC" id="6.1.1.15" evidence="11"/>
<dbReference type="Gene3D" id="3.30.110.30">
    <property type="entry name" value="C-terminal domain of ProRS"/>
    <property type="match status" value="1"/>
</dbReference>
<keyword evidence="5 11" id="KW-0547">Nucleotide-binding</keyword>
<dbReference type="GO" id="GO:0140096">
    <property type="term" value="F:catalytic activity, acting on a protein"/>
    <property type="evidence" value="ECO:0007669"/>
    <property type="project" value="UniProtKB-ARBA"/>
</dbReference>
<dbReference type="SUPFAM" id="SSF64586">
    <property type="entry name" value="C-terminal domain of ProRS"/>
    <property type="match status" value="1"/>
</dbReference>
<dbReference type="PROSITE" id="PS50862">
    <property type="entry name" value="AA_TRNA_LIGASE_II"/>
    <property type="match status" value="1"/>
</dbReference>
<evidence type="ECO:0000256" key="10">
    <source>
        <dbReference type="ARBA" id="ARBA00060806"/>
    </source>
</evidence>
<dbReference type="PRINTS" id="PR01046">
    <property type="entry name" value="TRNASYNTHPRO"/>
</dbReference>
<evidence type="ECO:0000259" key="12">
    <source>
        <dbReference type="PROSITE" id="PS50862"/>
    </source>
</evidence>
<dbReference type="Pfam" id="PF00587">
    <property type="entry name" value="tRNA-synt_2b"/>
    <property type="match status" value="1"/>
</dbReference>
<dbReference type="InterPro" id="IPR002314">
    <property type="entry name" value="aa-tRNA-synt_IIb"/>
</dbReference>
<dbReference type="GO" id="GO:0005524">
    <property type="term" value="F:ATP binding"/>
    <property type="evidence" value="ECO:0007669"/>
    <property type="project" value="UniProtKB-UniRule"/>
</dbReference>
<evidence type="ECO:0000256" key="5">
    <source>
        <dbReference type="ARBA" id="ARBA00022741"/>
    </source>
</evidence>
<dbReference type="Pfam" id="PF09180">
    <property type="entry name" value="ProRS-C_1"/>
    <property type="match status" value="1"/>
</dbReference>
<dbReference type="AlphaFoldDB" id="A0A4S4C0U6"/>
<comment type="caution">
    <text evidence="13">The sequence shown here is derived from an EMBL/GenBank/DDBJ whole genome shotgun (WGS) entry which is preliminary data.</text>
</comment>
<evidence type="ECO:0000256" key="4">
    <source>
        <dbReference type="ARBA" id="ARBA00022598"/>
    </source>
</evidence>
<dbReference type="EMBL" id="SSOB01000009">
    <property type="protein sequence ID" value="THF81230.1"/>
    <property type="molecule type" value="Genomic_DNA"/>
</dbReference>
<evidence type="ECO:0000256" key="1">
    <source>
        <dbReference type="ARBA" id="ARBA00004496"/>
    </source>
</evidence>
<gene>
    <name evidence="11" type="primary">proS</name>
    <name evidence="13" type="ORF">E6C55_08940</name>
</gene>
<dbReference type="InterPro" id="IPR017449">
    <property type="entry name" value="Pro-tRNA_synth_II"/>
</dbReference>
<comment type="catalytic activity">
    <reaction evidence="9 11">
        <text>tRNA(Pro) + L-proline + ATP = L-prolyl-tRNA(Pro) + AMP + diphosphate</text>
        <dbReference type="Rhea" id="RHEA:14305"/>
        <dbReference type="Rhea" id="RHEA-COMP:9700"/>
        <dbReference type="Rhea" id="RHEA-COMP:9702"/>
        <dbReference type="ChEBI" id="CHEBI:30616"/>
        <dbReference type="ChEBI" id="CHEBI:33019"/>
        <dbReference type="ChEBI" id="CHEBI:60039"/>
        <dbReference type="ChEBI" id="CHEBI:78442"/>
        <dbReference type="ChEBI" id="CHEBI:78532"/>
        <dbReference type="ChEBI" id="CHEBI:456215"/>
        <dbReference type="EC" id="6.1.1.15"/>
    </reaction>
</comment>
<dbReference type="Pfam" id="PF03129">
    <property type="entry name" value="HGTP_anticodon"/>
    <property type="match status" value="1"/>
</dbReference>
<keyword evidence="4 11" id="KW-0436">Ligase</keyword>
<dbReference type="InterPro" id="IPR004154">
    <property type="entry name" value="Anticodon-bd"/>
</dbReference>
<evidence type="ECO:0000256" key="3">
    <source>
        <dbReference type="ARBA" id="ARBA00022490"/>
    </source>
</evidence>
<proteinExistence type="inferred from homology"/>
<evidence type="ECO:0000256" key="6">
    <source>
        <dbReference type="ARBA" id="ARBA00022840"/>
    </source>
</evidence>
<comment type="similarity">
    <text evidence="10 11">Belongs to the class-II aminoacyl-tRNA synthetase family. ProS type 3 subfamily.</text>
</comment>
<dbReference type="InterPro" id="IPR036621">
    <property type="entry name" value="Anticodon-bd_dom_sf"/>
</dbReference>
<sequence>MSKDKGFVSEITPQAEDFSRWYIDVIKKAELMDYSPVRGCIVFRPEGYELWENIQRDLDQRFKDTGHRNAYFPLFIPESFFQKEKEHVEGFNPELPFVTEAGGEQLEEKLAIRPTSETMFGHMYSKWIQSYRDLPLLINQWANVVRWEKRTLPFLRTSEFLWQEGHTAHEDEADARRETMQMLDVYTEFAENVLAIPVIKGQKTPSEKFAGAVDTFSIEAMMKDGRAVQAGTSHYLGTNFAVAFDIKYLSRDNNLEYCHTTSWGVSTRLIGALIMVHGDDRGLVMPPKVAPTQVIMIPIGPPKTREQVIAKTDELFAELKAAGVRVRVDDRSDVSPGWKFNEYEMRGVPIRLELGPRDLDNGVCVLVSRVTGEKKQVPLDNIAAEVKAALDAVHEEMFERARQFREDHFYSVETLDELKSSADEKRGFALAGWCGSDACEQQVKEETGYTSRNIPFEAAETKAKCLVCGDASKHTVVFAKAY</sequence>
<keyword evidence="14" id="KW-1185">Reference proteome</keyword>
<protein>
    <recommendedName>
        <fullName evidence="11">Proline--tRNA ligase</fullName>
        <ecNumber evidence="11">6.1.1.15</ecNumber>
    </recommendedName>
    <alternativeName>
        <fullName evidence="11">Prolyl-tRNA synthetase</fullName>
        <shortName evidence="11">ProRS</shortName>
    </alternativeName>
</protein>
<evidence type="ECO:0000313" key="13">
    <source>
        <dbReference type="EMBL" id="THF81230.1"/>
    </source>
</evidence>
<dbReference type="PANTHER" id="PTHR43382">
    <property type="entry name" value="PROLYL-TRNA SYNTHETASE"/>
    <property type="match status" value="1"/>
</dbReference>
<dbReference type="GO" id="GO:0006433">
    <property type="term" value="P:prolyl-tRNA aminoacylation"/>
    <property type="evidence" value="ECO:0007669"/>
    <property type="project" value="UniProtKB-UniRule"/>
</dbReference>
<comment type="function">
    <text evidence="11">Catalyzes the attachment of proline to tRNA(Pro) in a two-step reaction: proline is first activated by ATP to form Pro-AMP and then transferred to the acceptor end of tRNA(Pro).</text>
</comment>
<feature type="domain" description="Aminoacyl-transfer RNA synthetases class-II family profile" evidence="12">
    <location>
        <begin position="38"/>
        <end position="286"/>
    </location>
</feature>
<dbReference type="SUPFAM" id="SSF52954">
    <property type="entry name" value="Class II aaRS ABD-related"/>
    <property type="match status" value="1"/>
</dbReference>
<dbReference type="InterPro" id="IPR016061">
    <property type="entry name" value="Pro-tRNA_ligase_II_C"/>
</dbReference>
<dbReference type="SUPFAM" id="SSF55681">
    <property type="entry name" value="Class II aaRS and biotin synthetases"/>
    <property type="match status" value="1"/>
</dbReference>
<dbReference type="InterPro" id="IPR033721">
    <property type="entry name" value="ProRS_core_arch_euk"/>
</dbReference>
<keyword evidence="3 11" id="KW-0963">Cytoplasm</keyword>
<evidence type="ECO:0000256" key="11">
    <source>
        <dbReference type="HAMAP-Rule" id="MF_01571"/>
    </source>
</evidence>
<dbReference type="SMART" id="SM00946">
    <property type="entry name" value="ProRS-C_1"/>
    <property type="match status" value="1"/>
</dbReference>
<evidence type="ECO:0000256" key="7">
    <source>
        <dbReference type="ARBA" id="ARBA00022917"/>
    </source>
</evidence>
<dbReference type="GO" id="GO:0004827">
    <property type="term" value="F:proline-tRNA ligase activity"/>
    <property type="evidence" value="ECO:0007669"/>
    <property type="project" value="UniProtKB-UniRule"/>
</dbReference>
<dbReference type="CDD" id="cd00862">
    <property type="entry name" value="ProRS_anticodon_zinc"/>
    <property type="match status" value="1"/>
</dbReference>
<dbReference type="InterPro" id="IPR006195">
    <property type="entry name" value="aa-tRNA-synth_II"/>
</dbReference>
<dbReference type="Gene3D" id="3.30.930.10">
    <property type="entry name" value="Bira Bifunctional Protein, Domain 2"/>
    <property type="match status" value="1"/>
</dbReference>
<comment type="subunit">
    <text evidence="2 11">Homodimer.</text>
</comment>
<keyword evidence="6 11" id="KW-0067">ATP-binding</keyword>
<keyword evidence="7 11" id="KW-0648">Protein biosynthesis</keyword>
<evidence type="ECO:0000313" key="14">
    <source>
        <dbReference type="Proteomes" id="UP000310636"/>
    </source>
</evidence>
<dbReference type="InterPro" id="IPR004499">
    <property type="entry name" value="Pro-tRNA-ligase_IIa_arc-type"/>
</dbReference>
<dbReference type="FunFam" id="3.40.50.800:FF:000005">
    <property type="entry name" value="bifunctional glutamate/proline--tRNA ligase"/>
    <property type="match status" value="1"/>
</dbReference>
<dbReference type="CDD" id="cd00778">
    <property type="entry name" value="ProRS_core_arch_euk"/>
    <property type="match status" value="1"/>
</dbReference>
<dbReference type="GO" id="GO:0005737">
    <property type="term" value="C:cytoplasm"/>
    <property type="evidence" value="ECO:0007669"/>
    <property type="project" value="UniProtKB-SubCell"/>
</dbReference>
<evidence type="ECO:0000256" key="2">
    <source>
        <dbReference type="ARBA" id="ARBA00011738"/>
    </source>
</evidence>
<evidence type="ECO:0000256" key="9">
    <source>
        <dbReference type="ARBA" id="ARBA00047671"/>
    </source>
</evidence>
<evidence type="ECO:0000256" key="8">
    <source>
        <dbReference type="ARBA" id="ARBA00023146"/>
    </source>
</evidence>
<dbReference type="PANTHER" id="PTHR43382:SF2">
    <property type="entry name" value="BIFUNCTIONAL GLUTAMATE_PROLINE--TRNA LIGASE"/>
    <property type="match status" value="1"/>
</dbReference>
<dbReference type="FunFam" id="3.30.930.10:FF:000023">
    <property type="entry name" value="Proline--tRNA ligase"/>
    <property type="match status" value="1"/>
</dbReference>
<dbReference type="HAMAP" id="MF_01571">
    <property type="entry name" value="Pro_tRNA_synth_type3"/>
    <property type="match status" value="1"/>
</dbReference>
<comment type="subcellular location">
    <subcellularLocation>
        <location evidence="1 11">Cytoplasm</location>
    </subcellularLocation>
</comment>
<dbReference type="RefSeq" id="WP_136369440.1">
    <property type="nucleotide sequence ID" value="NZ_SSOB01000009.1"/>
</dbReference>
<comment type="domain">
    <text evidence="11">Consists of three domains: the N-terminal catalytic domain, the anticodon-binding domain and the C-terminal extension.</text>
</comment>
<reference evidence="13 14" key="1">
    <citation type="submission" date="2019-04" db="EMBL/GenBank/DDBJ databases">
        <title>Cohnella sp. nov. isolated from preserved vegetables.</title>
        <authorList>
            <person name="Lin S.-Y."/>
            <person name="Hung M.-H."/>
            <person name="Young C.-C."/>
        </authorList>
    </citation>
    <scope>NUCLEOTIDE SEQUENCE [LARGE SCALE GENOMIC DNA]</scope>
    <source>
        <strain evidence="13 14">CC-MHH1044</strain>
    </source>
</reference>
<dbReference type="InterPro" id="IPR045864">
    <property type="entry name" value="aa-tRNA-synth_II/BPL/LPL"/>
</dbReference>
<dbReference type="GO" id="GO:0017101">
    <property type="term" value="C:aminoacyl-tRNA synthetase multienzyme complex"/>
    <property type="evidence" value="ECO:0007669"/>
    <property type="project" value="TreeGrafter"/>
</dbReference>
<dbReference type="GO" id="GO:0016740">
    <property type="term" value="F:transferase activity"/>
    <property type="evidence" value="ECO:0007669"/>
    <property type="project" value="UniProtKB-ARBA"/>
</dbReference>
<keyword evidence="8 11" id="KW-0030">Aminoacyl-tRNA synthetase</keyword>
<dbReference type="InterPro" id="IPR002316">
    <property type="entry name" value="Pro-tRNA-ligase_IIa"/>
</dbReference>
<name>A0A4S4C0U6_9BACL</name>
<dbReference type="Gene3D" id="3.40.50.800">
    <property type="entry name" value="Anticodon-binding domain"/>
    <property type="match status" value="1"/>
</dbReference>
<accession>A0A4S4C0U6</accession>
<organism evidence="13 14">
    <name type="scientific">Cohnella fermenti</name>
    <dbReference type="NCBI Taxonomy" id="2565925"/>
    <lineage>
        <taxon>Bacteria</taxon>
        <taxon>Bacillati</taxon>
        <taxon>Bacillota</taxon>
        <taxon>Bacilli</taxon>
        <taxon>Bacillales</taxon>
        <taxon>Paenibacillaceae</taxon>
        <taxon>Cohnella</taxon>
    </lineage>
</organism>
<dbReference type="Proteomes" id="UP000310636">
    <property type="component" value="Unassembled WGS sequence"/>
</dbReference>